<dbReference type="InterPro" id="IPR036641">
    <property type="entry name" value="HPT_dom_sf"/>
</dbReference>
<feature type="modified residue" description="Phosphohistidine" evidence="2">
    <location>
        <position position="51"/>
    </location>
</feature>
<comment type="caution">
    <text evidence="4">The sequence shown here is derived from an EMBL/GenBank/DDBJ whole genome shotgun (WGS) entry which is preliminary data.</text>
</comment>
<dbReference type="GO" id="GO:0000160">
    <property type="term" value="P:phosphorelay signal transduction system"/>
    <property type="evidence" value="ECO:0007669"/>
    <property type="project" value="UniProtKB-KW"/>
</dbReference>
<protein>
    <submittedName>
        <fullName evidence="4">HPt (Histidine-containing phosphotransfer) domain-containing protein</fullName>
    </submittedName>
</protein>
<dbReference type="Proteomes" id="UP000565745">
    <property type="component" value="Unassembled WGS sequence"/>
</dbReference>
<accession>A0A7W6M576</accession>
<keyword evidence="1" id="KW-0902">Two-component regulatory system</keyword>
<evidence type="ECO:0000313" key="4">
    <source>
        <dbReference type="EMBL" id="MBB4172663.1"/>
    </source>
</evidence>
<feature type="domain" description="HPt" evidence="3">
    <location>
        <begin position="11"/>
        <end position="110"/>
    </location>
</feature>
<keyword evidence="2" id="KW-0597">Phosphoprotein</keyword>
<reference evidence="4 5" key="1">
    <citation type="submission" date="2020-08" db="EMBL/GenBank/DDBJ databases">
        <title>Genomic Encyclopedia of Type Strains, Phase IV (KMG-IV): sequencing the most valuable type-strain genomes for metagenomic binning, comparative biology and taxonomic classification.</title>
        <authorList>
            <person name="Goeker M."/>
        </authorList>
    </citation>
    <scope>NUCLEOTIDE SEQUENCE [LARGE SCALE GENOMIC DNA]</scope>
    <source>
        <strain evidence="4 5">DSM 101015</strain>
    </source>
</reference>
<gene>
    <name evidence="4" type="ORF">GGR93_000424</name>
</gene>
<dbReference type="EMBL" id="JACIFU010000001">
    <property type="protein sequence ID" value="MBB4172663.1"/>
    <property type="molecule type" value="Genomic_DNA"/>
</dbReference>
<name>A0A7W6M576_9RHOB</name>
<evidence type="ECO:0000259" key="3">
    <source>
        <dbReference type="PROSITE" id="PS50894"/>
    </source>
</evidence>
<dbReference type="Gene3D" id="1.20.120.160">
    <property type="entry name" value="HPT domain"/>
    <property type="match status" value="1"/>
</dbReference>
<evidence type="ECO:0000313" key="5">
    <source>
        <dbReference type="Proteomes" id="UP000565745"/>
    </source>
</evidence>
<dbReference type="RefSeq" id="WP_025055250.1">
    <property type="nucleotide sequence ID" value="NZ_JACIFU010000001.1"/>
</dbReference>
<dbReference type="OrthoDB" id="7867809at2"/>
<keyword evidence="5" id="KW-1185">Reference proteome</keyword>
<dbReference type="SUPFAM" id="SSF47226">
    <property type="entry name" value="Histidine-containing phosphotransfer domain, HPT domain"/>
    <property type="match status" value="1"/>
</dbReference>
<organism evidence="4 5">
    <name type="scientific">Sulfitobacter noctilucicola</name>
    <dbReference type="NCBI Taxonomy" id="1342301"/>
    <lineage>
        <taxon>Bacteria</taxon>
        <taxon>Pseudomonadati</taxon>
        <taxon>Pseudomonadota</taxon>
        <taxon>Alphaproteobacteria</taxon>
        <taxon>Rhodobacterales</taxon>
        <taxon>Roseobacteraceae</taxon>
        <taxon>Sulfitobacter</taxon>
    </lineage>
</organism>
<evidence type="ECO:0000256" key="2">
    <source>
        <dbReference type="PROSITE-ProRule" id="PRU00110"/>
    </source>
</evidence>
<sequence length="110" mass="12522">MIDWSRVQELREEVGEEDFEEVVDLFLVEVDSVIDRLKTMADRSTLGSDLHFLKGSALSLGFSAFSKLCHQGERDVSDGQQDEIDLAPVYAVYDASRTKFLSEYKRRDGL</sequence>
<dbReference type="InterPro" id="IPR008207">
    <property type="entry name" value="Sig_transdc_His_kin_Hpt_dom"/>
</dbReference>
<dbReference type="GO" id="GO:0004672">
    <property type="term" value="F:protein kinase activity"/>
    <property type="evidence" value="ECO:0007669"/>
    <property type="project" value="UniProtKB-ARBA"/>
</dbReference>
<dbReference type="Pfam" id="PF01627">
    <property type="entry name" value="Hpt"/>
    <property type="match status" value="1"/>
</dbReference>
<evidence type="ECO:0000256" key="1">
    <source>
        <dbReference type="ARBA" id="ARBA00023012"/>
    </source>
</evidence>
<dbReference type="PROSITE" id="PS50894">
    <property type="entry name" value="HPT"/>
    <property type="match status" value="1"/>
</dbReference>
<dbReference type="AlphaFoldDB" id="A0A7W6M576"/>
<proteinExistence type="predicted"/>